<organism evidence="2 3">
    <name type="scientific">Bifidobacterium thermophilum</name>
    <dbReference type="NCBI Taxonomy" id="33905"/>
    <lineage>
        <taxon>Bacteria</taxon>
        <taxon>Bacillati</taxon>
        <taxon>Actinomycetota</taxon>
        <taxon>Actinomycetes</taxon>
        <taxon>Bifidobacteriales</taxon>
        <taxon>Bifidobacteriaceae</taxon>
        <taxon>Bifidobacterium</taxon>
    </lineage>
</organism>
<dbReference type="EMBL" id="JABAGI010000003">
    <property type="protein sequence ID" value="NME61958.1"/>
    <property type="molecule type" value="Genomic_DNA"/>
</dbReference>
<sequence length="182" mass="19194">MGFFDDNSSQWNAEPQPQAPAPQPEPQPEPQVSEPEPTPQPEPAKPKARPSHAAKTRLAVADIRRVLDLSARLEDGRVAAAVRPFATGDDRAQLVSALLSPRVGKAARLLVSWAGESDELKRNGEVIAAGVKDGAGVRDAIRMLGALVPDAEGLDARDVYARAAAVTRAVGRLDASVLEGLA</sequence>
<protein>
    <submittedName>
        <fullName evidence="2">Uncharacterized protein</fullName>
    </submittedName>
</protein>
<reference evidence="2 3" key="1">
    <citation type="submission" date="2020-04" db="EMBL/GenBank/DDBJ databases">
        <authorList>
            <person name="Hitch T.C.A."/>
            <person name="Wylensek D."/>
            <person name="Clavel T."/>
        </authorList>
    </citation>
    <scope>NUCLEOTIDE SEQUENCE [LARGE SCALE GENOMIC DNA]</scope>
    <source>
        <strain evidence="2 3">BSM-130-P53-3C</strain>
    </source>
</reference>
<feature type="compositionally biased region" description="Polar residues" evidence="1">
    <location>
        <begin position="1"/>
        <end position="12"/>
    </location>
</feature>
<dbReference type="AlphaFoldDB" id="A0A7X9NQH4"/>
<evidence type="ECO:0000256" key="1">
    <source>
        <dbReference type="SAM" id="MobiDB-lite"/>
    </source>
</evidence>
<comment type="caution">
    <text evidence="2">The sequence shown here is derived from an EMBL/GenBank/DDBJ whole genome shotgun (WGS) entry which is preliminary data.</text>
</comment>
<feature type="region of interest" description="Disordered" evidence="1">
    <location>
        <begin position="1"/>
        <end position="56"/>
    </location>
</feature>
<feature type="compositionally biased region" description="Basic residues" evidence="1">
    <location>
        <begin position="46"/>
        <end position="55"/>
    </location>
</feature>
<evidence type="ECO:0000313" key="3">
    <source>
        <dbReference type="Proteomes" id="UP000588369"/>
    </source>
</evidence>
<dbReference type="RefSeq" id="WP_168984053.1">
    <property type="nucleotide sequence ID" value="NZ_JABAGI010000003.1"/>
</dbReference>
<gene>
    <name evidence="2" type="ORF">HF844_03940</name>
</gene>
<name>A0A7X9NQH4_9BIFI</name>
<proteinExistence type="predicted"/>
<evidence type="ECO:0000313" key="2">
    <source>
        <dbReference type="EMBL" id="NME61958.1"/>
    </source>
</evidence>
<dbReference type="Proteomes" id="UP000588369">
    <property type="component" value="Unassembled WGS sequence"/>
</dbReference>
<accession>A0A7X9NQH4</accession>
<feature type="compositionally biased region" description="Pro residues" evidence="1">
    <location>
        <begin position="17"/>
        <end position="29"/>
    </location>
</feature>